<name>A0ABY2L990_9LEPT</name>
<feature type="transmembrane region" description="Helical" evidence="2">
    <location>
        <begin position="12"/>
        <end position="32"/>
    </location>
</feature>
<feature type="transmembrane region" description="Helical" evidence="2">
    <location>
        <begin position="44"/>
        <end position="69"/>
    </location>
</feature>
<evidence type="ECO:0000313" key="3">
    <source>
        <dbReference type="EMBL" id="TGK53235.1"/>
    </source>
</evidence>
<accession>A0ABY2L990</accession>
<evidence type="ECO:0000256" key="2">
    <source>
        <dbReference type="SAM" id="Phobius"/>
    </source>
</evidence>
<proteinExistence type="predicted"/>
<feature type="region of interest" description="Disordered" evidence="1">
    <location>
        <begin position="80"/>
        <end position="110"/>
    </location>
</feature>
<evidence type="ECO:0000256" key="1">
    <source>
        <dbReference type="SAM" id="MobiDB-lite"/>
    </source>
</evidence>
<evidence type="ECO:0000313" key="4">
    <source>
        <dbReference type="Proteomes" id="UP000297617"/>
    </source>
</evidence>
<sequence>MKSKLTLENKRLWITGLVIFILGNGLEIFFLLNNISTTVSGLGFNFPGFFGLGLFGLLMFIAPFVSIAYNKYKEVPVPLDPAPDTTDPSPCIPKKKKSQKRNKRGKRNEY</sequence>
<dbReference type="Proteomes" id="UP000297617">
    <property type="component" value="Unassembled WGS sequence"/>
</dbReference>
<feature type="compositionally biased region" description="Basic residues" evidence="1">
    <location>
        <begin position="93"/>
        <end position="110"/>
    </location>
</feature>
<keyword evidence="2" id="KW-1133">Transmembrane helix</keyword>
<evidence type="ECO:0008006" key="5">
    <source>
        <dbReference type="Google" id="ProtNLM"/>
    </source>
</evidence>
<dbReference type="RefSeq" id="WP_135753498.1">
    <property type="nucleotide sequence ID" value="NZ_RQFD01000003.1"/>
</dbReference>
<keyword evidence="2" id="KW-0812">Transmembrane</keyword>
<keyword evidence="4" id="KW-1185">Reference proteome</keyword>
<comment type="caution">
    <text evidence="3">The sequence shown here is derived from an EMBL/GenBank/DDBJ whole genome shotgun (WGS) entry which is preliminary data.</text>
</comment>
<reference evidence="4" key="1">
    <citation type="journal article" date="2019" name="PLoS Negl. Trop. Dis.">
        <title>Revisiting the worldwide diversity of Leptospira species in the environment.</title>
        <authorList>
            <person name="Vincent A.T."/>
            <person name="Schiettekatte O."/>
            <person name="Bourhy P."/>
            <person name="Veyrier F.J."/>
            <person name="Picardeau M."/>
        </authorList>
    </citation>
    <scope>NUCLEOTIDE SEQUENCE [LARGE SCALE GENOMIC DNA]</scope>
    <source>
        <strain evidence="4">201800295</strain>
    </source>
</reference>
<dbReference type="EMBL" id="RQFD01000003">
    <property type="protein sequence ID" value="TGK53235.1"/>
    <property type="molecule type" value="Genomic_DNA"/>
</dbReference>
<gene>
    <name evidence="3" type="ORF">EHQ10_05700</name>
</gene>
<organism evidence="3 4">
    <name type="scientific">Leptospira bouyouniensis</name>
    <dbReference type="NCBI Taxonomy" id="2484911"/>
    <lineage>
        <taxon>Bacteria</taxon>
        <taxon>Pseudomonadati</taxon>
        <taxon>Spirochaetota</taxon>
        <taxon>Spirochaetia</taxon>
        <taxon>Leptospirales</taxon>
        <taxon>Leptospiraceae</taxon>
        <taxon>Leptospira</taxon>
    </lineage>
</organism>
<protein>
    <recommendedName>
        <fullName evidence="5">DUF3098 domain-containing protein</fullName>
    </recommendedName>
</protein>
<keyword evidence="2" id="KW-0472">Membrane</keyword>